<keyword evidence="1" id="KW-1133">Transmembrane helix</keyword>
<comment type="caution">
    <text evidence="2">The sequence shown here is derived from an EMBL/GenBank/DDBJ whole genome shotgun (WGS) entry which is preliminary data.</text>
</comment>
<keyword evidence="3" id="KW-1185">Reference proteome</keyword>
<keyword evidence="1" id="KW-0812">Transmembrane</keyword>
<sequence>MSLCLKVMSEKKPFSVLPTQINSSGTLPETLCFGQIRPRFNFLATNTQDGEGTVMLWDCFSSKHPGNLVSIIIVVPSMYVVFFNVTFQNSGALCQKTKNQVIT</sequence>
<dbReference type="Proteomes" id="UP001345963">
    <property type="component" value="Unassembled WGS sequence"/>
</dbReference>
<gene>
    <name evidence="2" type="ORF">ATANTOWER_030740</name>
</gene>
<name>A0ABU7A3Z9_9TELE</name>
<accession>A0ABU7A3Z9</accession>
<proteinExistence type="predicted"/>
<evidence type="ECO:0000313" key="2">
    <source>
        <dbReference type="EMBL" id="MED6232468.1"/>
    </source>
</evidence>
<feature type="transmembrane region" description="Helical" evidence="1">
    <location>
        <begin position="68"/>
        <end position="87"/>
    </location>
</feature>
<keyword evidence="1" id="KW-0472">Membrane</keyword>
<dbReference type="EMBL" id="JAHUTI010000836">
    <property type="protein sequence ID" value="MED6232468.1"/>
    <property type="molecule type" value="Genomic_DNA"/>
</dbReference>
<reference evidence="2 3" key="1">
    <citation type="submission" date="2021-07" db="EMBL/GenBank/DDBJ databases">
        <authorList>
            <person name="Palmer J.M."/>
        </authorList>
    </citation>
    <scope>NUCLEOTIDE SEQUENCE [LARGE SCALE GENOMIC DNA]</scope>
    <source>
        <strain evidence="2 3">AT_MEX2019</strain>
        <tissue evidence="2">Muscle</tissue>
    </source>
</reference>
<evidence type="ECO:0000313" key="3">
    <source>
        <dbReference type="Proteomes" id="UP001345963"/>
    </source>
</evidence>
<evidence type="ECO:0000256" key="1">
    <source>
        <dbReference type="SAM" id="Phobius"/>
    </source>
</evidence>
<organism evidence="2 3">
    <name type="scientific">Ataeniobius toweri</name>
    <dbReference type="NCBI Taxonomy" id="208326"/>
    <lineage>
        <taxon>Eukaryota</taxon>
        <taxon>Metazoa</taxon>
        <taxon>Chordata</taxon>
        <taxon>Craniata</taxon>
        <taxon>Vertebrata</taxon>
        <taxon>Euteleostomi</taxon>
        <taxon>Actinopterygii</taxon>
        <taxon>Neopterygii</taxon>
        <taxon>Teleostei</taxon>
        <taxon>Neoteleostei</taxon>
        <taxon>Acanthomorphata</taxon>
        <taxon>Ovalentaria</taxon>
        <taxon>Atherinomorphae</taxon>
        <taxon>Cyprinodontiformes</taxon>
        <taxon>Goodeidae</taxon>
        <taxon>Ataeniobius</taxon>
    </lineage>
</organism>
<protein>
    <submittedName>
        <fullName evidence="2">Uncharacterized protein</fullName>
    </submittedName>
</protein>